<organism evidence="8 9">
    <name type="scientific">Manihot esculenta</name>
    <name type="common">Cassava</name>
    <name type="synonym">Jatropha manihot</name>
    <dbReference type="NCBI Taxonomy" id="3983"/>
    <lineage>
        <taxon>Eukaryota</taxon>
        <taxon>Viridiplantae</taxon>
        <taxon>Streptophyta</taxon>
        <taxon>Embryophyta</taxon>
        <taxon>Tracheophyta</taxon>
        <taxon>Spermatophyta</taxon>
        <taxon>Magnoliopsida</taxon>
        <taxon>eudicotyledons</taxon>
        <taxon>Gunneridae</taxon>
        <taxon>Pentapetalae</taxon>
        <taxon>rosids</taxon>
        <taxon>fabids</taxon>
        <taxon>Malpighiales</taxon>
        <taxon>Euphorbiaceae</taxon>
        <taxon>Crotonoideae</taxon>
        <taxon>Manihoteae</taxon>
        <taxon>Manihot</taxon>
    </lineage>
</organism>
<dbReference type="InterPro" id="IPR044216">
    <property type="entry name" value="WDL7"/>
</dbReference>
<keyword evidence="4" id="KW-0493">Microtubule</keyword>
<feature type="region of interest" description="Disordered" evidence="6">
    <location>
        <begin position="94"/>
        <end position="125"/>
    </location>
</feature>
<feature type="compositionally biased region" description="Polar residues" evidence="6">
    <location>
        <begin position="344"/>
        <end position="361"/>
    </location>
</feature>
<feature type="compositionally biased region" description="Polar residues" evidence="6">
    <location>
        <begin position="502"/>
        <end position="523"/>
    </location>
</feature>
<dbReference type="PANTHER" id="PTHR47067">
    <property type="entry name" value="TPX2 (TARGETING PROTEIN FOR XKLP2) PROTEIN FAMILY-RELATED"/>
    <property type="match status" value="1"/>
</dbReference>
<dbReference type="InterPro" id="IPR027329">
    <property type="entry name" value="TPX2_C"/>
</dbReference>
<reference evidence="9" key="1">
    <citation type="journal article" date="2016" name="Nat. Biotechnol.">
        <title>Sequencing wild and cultivated cassava and related species reveals extensive interspecific hybridization and genetic diversity.</title>
        <authorList>
            <person name="Bredeson J.V."/>
            <person name="Lyons J.B."/>
            <person name="Prochnik S.E."/>
            <person name="Wu G.A."/>
            <person name="Ha C.M."/>
            <person name="Edsinger-Gonzales E."/>
            <person name="Grimwood J."/>
            <person name="Schmutz J."/>
            <person name="Rabbi I.Y."/>
            <person name="Egesi C."/>
            <person name="Nauluvula P."/>
            <person name="Lebot V."/>
            <person name="Ndunguru J."/>
            <person name="Mkamilo G."/>
            <person name="Bart R.S."/>
            <person name="Setter T.L."/>
            <person name="Gleadow R.M."/>
            <person name="Kulakow P."/>
            <person name="Ferguson M.E."/>
            <person name="Rounsley S."/>
            <person name="Rokhsar D.S."/>
        </authorList>
    </citation>
    <scope>NUCLEOTIDE SEQUENCE [LARGE SCALE GENOMIC DNA]</scope>
    <source>
        <strain evidence="9">cv. AM560-2</strain>
    </source>
</reference>
<feature type="compositionally biased region" description="Basic and acidic residues" evidence="6">
    <location>
        <begin position="308"/>
        <end position="320"/>
    </location>
</feature>
<dbReference type="STRING" id="3983.A0A2C9U6Y1"/>
<evidence type="ECO:0000313" key="8">
    <source>
        <dbReference type="EMBL" id="OAY25227.1"/>
    </source>
</evidence>
<feature type="region of interest" description="Disordered" evidence="6">
    <location>
        <begin position="555"/>
        <end position="617"/>
    </location>
</feature>
<dbReference type="GO" id="GO:0055028">
    <property type="term" value="C:cortical microtubule"/>
    <property type="evidence" value="ECO:0000318"/>
    <property type="project" value="GO_Central"/>
</dbReference>
<name>A0A2C9U6Y1_MANES</name>
<keyword evidence="3" id="KW-0963">Cytoplasm</keyword>
<feature type="region of interest" description="Disordered" evidence="6">
    <location>
        <begin position="499"/>
        <end position="526"/>
    </location>
</feature>
<protein>
    <recommendedName>
        <fullName evidence="7">TPX2 C-terminal domain-containing protein</fullName>
    </recommendedName>
</protein>
<evidence type="ECO:0000256" key="4">
    <source>
        <dbReference type="ARBA" id="ARBA00022701"/>
    </source>
</evidence>
<dbReference type="OrthoDB" id="758458at2759"/>
<comment type="caution">
    <text evidence="8">The sequence shown here is derived from an EMBL/GenBank/DDBJ whole genome shotgun (WGS) entry which is preliminary data.</text>
</comment>
<feature type="domain" description="TPX2 C-terminal" evidence="7">
    <location>
        <begin position="412"/>
        <end position="479"/>
    </location>
</feature>
<evidence type="ECO:0000256" key="1">
    <source>
        <dbReference type="ARBA" id="ARBA00004245"/>
    </source>
</evidence>
<evidence type="ECO:0000256" key="3">
    <source>
        <dbReference type="ARBA" id="ARBA00022490"/>
    </source>
</evidence>
<sequence length="641" mass="71078">MAGEFEEPYSISFQTDSLHSGSISFGRFESEELSWERRSSFSHNRYLDEVEKYSKPGSVIEKKAYFEAHFKKKGMRLPGSFEGQNGMEYHSENAVFENVGQKEEDDNANESSSYPRSEESAHDTLEYTEFNDEYARGQFDHTNSCSKYAHFNESPEGSEYHGECEVKEYGKKDPGVLASESQMEAALANGNVLVGGVFEDIKPHVAQQTETGYDNNDRQEMGMKGNLNDNTAKVDGSSRPIDPSPDSGTVGSSKTTSVYEQNLSPEVGSPTESKCGKSGLKSQDNSSQVQRSNHSDASKTTMKKLNRKERESPQKMKSEKSLPQAAFPTRQMQLRTLKREKLLHNSSQDSEIFHSRSNLANKSDREPKIRKSTESETSGSKKVEPRARQRANGIKQTVSSTNWDTRTSTAAFSFRSDKRAERRKEFYMKLEEKMHAKEAEMNHIQAKTQEKTEAEIKQFRKSLNFKATPMPSFYHAATQPGFNGNKAIFSKAKAAKIQQKSTTPASGAASRSQLLSKSGNNHDVSGVESVRTANLPESLGPTDCHEIEISEAGETLSVNSSHHPEALVKSSSAGKDSEKVKDSNLQRQHQRMVKCQRTRGLKASQRMGNGRTSSEMVRKGVESVGICSSSGMGSVAVGVTS</sequence>
<feature type="compositionally biased region" description="Low complexity" evidence="6">
    <location>
        <begin position="247"/>
        <end position="258"/>
    </location>
</feature>
<gene>
    <name evidence="8" type="ORF">MANES_17G077000v8</name>
</gene>
<dbReference type="Gramene" id="Manes.17G077000.3.v8.1">
    <property type="protein sequence ID" value="Manes.17G077000.3.v8.1.CDS"/>
    <property type="gene ID" value="Manes.17G077000.v8.1"/>
</dbReference>
<evidence type="ECO:0000313" key="9">
    <source>
        <dbReference type="Proteomes" id="UP000091857"/>
    </source>
</evidence>
<keyword evidence="5" id="KW-0206">Cytoskeleton</keyword>
<dbReference type="AlphaFoldDB" id="A0A2C9U6Y1"/>
<dbReference type="Pfam" id="PF06886">
    <property type="entry name" value="TPX2"/>
    <property type="match status" value="1"/>
</dbReference>
<feature type="compositionally biased region" description="Basic and acidic residues" evidence="6">
    <location>
        <begin position="362"/>
        <end position="387"/>
    </location>
</feature>
<evidence type="ECO:0000256" key="2">
    <source>
        <dbReference type="ARBA" id="ARBA00005885"/>
    </source>
</evidence>
<comment type="subcellular location">
    <subcellularLocation>
        <location evidence="1">Cytoplasm</location>
        <location evidence="1">Cytoskeleton</location>
    </subcellularLocation>
</comment>
<evidence type="ECO:0000259" key="7">
    <source>
        <dbReference type="Pfam" id="PF06886"/>
    </source>
</evidence>
<evidence type="ECO:0000256" key="5">
    <source>
        <dbReference type="ARBA" id="ARBA00023212"/>
    </source>
</evidence>
<feature type="compositionally biased region" description="Basic residues" evidence="6">
    <location>
        <begin position="588"/>
        <end position="600"/>
    </location>
</feature>
<feature type="compositionally biased region" description="Basic and acidic residues" evidence="6">
    <location>
        <begin position="575"/>
        <end position="584"/>
    </location>
</feature>
<dbReference type="Gramene" id="Manes.17G077000.1.v8.1">
    <property type="protein sequence ID" value="Manes.17G077000.1.v8.1.CDS"/>
    <property type="gene ID" value="Manes.17G077000.v8.1"/>
</dbReference>
<feature type="region of interest" description="Disordered" evidence="6">
    <location>
        <begin position="205"/>
        <end position="402"/>
    </location>
</feature>
<feature type="compositionally biased region" description="Polar residues" evidence="6">
    <location>
        <begin position="280"/>
        <end position="292"/>
    </location>
</feature>
<proteinExistence type="inferred from homology"/>
<dbReference type="EMBL" id="CM004403">
    <property type="protein sequence ID" value="OAY25227.1"/>
    <property type="molecule type" value="Genomic_DNA"/>
</dbReference>
<evidence type="ECO:0000256" key="6">
    <source>
        <dbReference type="SAM" id="MobiDB-lite"/>
    </source>
</evidence>
<feature type="compositionally biased region" description="Polar residues" evidence="6">
    <location>
        <begin position="606"/>
        <end position="615"/>
    </location>
</feature>
<feature type="compositionally biased region" description="Basic and acidic residues" evidence="6">
    <location>
        <begin position="116"/>
        <end position="125"/>
    </location>
</feature>
<keyword evidence="9" id="KW-1185">Reference proteome</keyword>
<comment type="similarity">
    <text evidence="2">Belongs to the TPX2 family.</text>
</comment>
<dbReference type="GO" id="GO:0009737">
    <property type="term" value="P:response to abscisic acid"/>
    <property type="evidence" value="ECO:0000318"/>
    <property type="project" value="GO_Central"/>
</dbReference>
<accession>A0A2C9U6Y1</accession>
<dbReference type="Proteomes" id="UP000091857">
    <property type="component" value="Chromosome 17"/>
</dbReference>
<dbReference type="PANTHER" id="PTHR47067:SF6">
    <property type="entry name" value="PROTEIN WVD2-LIKE 7"/>
    <property type="match status" value="1"/>
</dbReference>